<organism evidence="1 2">
    <name type="scientific">Suillus discolor</name>
    <dbReference type="NCBI Taxonomy" id="1912936"/>
    <lineage>
        <taxon>Eukaryota</taxon>
        <taxon>Fungi</taxon>
        <taxon>Dikarya</taxon>
        <taxon>Basidiomycota</taxon>
        <taxon>Agaricomycotina</taxon>
        <taxon>Agaricomycetes</taxon>
        <taxon>Agaricomycetidae</taxon>
        <taxon>Boletales</taxon>
        <taxon>Suillineae</taxon>
        <taxon>Suillaceae</taxon>
        <taxon>Suillus</taxon>
    </lineage>
</organism>
<gene>
    <name evidence="1" type="ORF">F5147DRAFT_722471</name>
</gene>
<proteinExistence type="predicted"/>
<dbReference type="AlphaFoldDB" id="A0A9P7JND8"/>
<dbReference type="OrthoDB" id="78198at2759"/>
<dbReference type="GeneID" id="64701173"/>
<keyword evidence="2" id="KW-1185">Reference proteome</keyword>
<accession>A0A9P7JND8</accession>
<comment type="caution">
    <text evidence="1">The sequence shown here is derived from an EMBL/GenBank/DDBJ whole genome shotgun (WGS) entry which is preliminary data.</text>
</comment>
<dbReference type="EMBL" id="JABBWM010000091">
    <property type="protein sequence ID" value="KAG2092302.1"/>
    <property type="molecule type" value="Genomic_DNA"/>
</dbReference>
<evidence type="ECO:0000313" key="1">
    <source>
        <dbReference type="EMBL" id="KAG2092302.1"/>
    </source>
</evidence>
<reference evidence="1" key="1">
    <citation type="journal article" date="2020" name="New Phytol.">
        <title>Comparative genomics reveals dynamic genome evolution in host specialist ectomycorrhizal fungi.</title>
        <authorList>
            <person name="Lofgren L.A."/>
            <person name="Nguyen N.H."/>
            <person name="Vilgalys R."/>
            <person name="Ruytinx J."/>
            <person name="Liao H.L."/>
            <person name="Branco S."/>
            <person name="Kuo A."/>
            <person name="LaButti K."/>
            <person name="Lipzen A."/>
            <person name="Andreopoulos W."/>
            <person name="Pangilinan J."/>
            <person name="Riley R."/>
            <person name="Hundley H."/>
            <person name="Na H."/>
            <person name="Barry K."/>
            <person name="Grigoriev I.V."/>
            <person name="Stajich J.E."/>
            <person name="Kennedy P.G."/>
        </authorList>
    </citation>
    <scope>NUCLEOTIDE SEQUENCE</scope>
    <source>
        <strain evidence="1">FC423</strain>
    </source>
</reference>
<evidence type="ECO:0000313" key="2">
    <source>
        <dbReference type="Proteomes" id="UP000823399"/>
    </source>
</evidence>
<dbReference type="Proteomes" id="UP000823399">
    <property type="component" value="Unassembled WGS sequence"/>
</dbReference>
<protein>
    <submittedName>
        <fullName evidence="1">Uncharacterized protein</fullName>
    </submittedName>
</protein>
<sequence length="96" mass="10979">MDSDDLIIQSLKNGAELQQQEDDDKEAALAIAATILVGVELARQNRIENRQPRRLYLCRPQLLPNPRKDTPWQVLFATQNNRAFITTMGLFQNSEI</sequence>
<dbReference type="RefSeq" id="XP_041286827.1">
    <property type="nucleotide sequence ID" value="XM_041438914.1"/>
</dbReference>
<name>A0A9P7JND8_9AGAM</name>